<evidence type="ECO:0000313" key="1">
    <source>
        <dbReference type="EMBL" id="EON87534.1"/>
    </source>
</evidence>
<name>R8AMJ2_PLESH</name>
<reference evidence="1 2" key="1">
    <citation type="journal article" date="2013" name="Genome Announc.">
        <title>Genome Sequence of Plesiomonas shigelloides Strain 302-73 (Serotype O1).</title>
        <authorList>
            <person name="Pique N."/>
            <person name="Aquilini E."/>
            <person name="Alioto T."/>
            <person name="Minana-Galbis D."/>
            <person name="Tomas J.M."/>
        </authorList>
    </citation>
    <scope>NUCLEOTIDE SEQUENCE [LARGE SCALE GENOMIC DNA]</scope>
    <source>
        <strain evidence="1 2">302-73</strain>
    </source>
</reference>
<dbReference type="HOGENOM" id="CLU_2424419_0_0_6"/>
<organism evidence="1 2">
    <name type="scientific">Plesiomonas shigelloides 302-73</name>
    <dbReference type="NCBI Taxonomy" id="1315976"/>
    <lineage>
        <taxon>Bacteria</taxon>
        <taxon>Pseudomonadati</taxon>
        <taxon>Pseudomonadota</taxon>
        <taxon>Gammaproteobacteria</taxon>
        <taxon>Enterobacterales</taxon>
        <taxon>Enterobacteriaceae</taxon>
        <taxon>Plesiomonas</taxon>
    </lineage>
</organism>
<proteinExistence type="predicted"/>
<evidence type="ECO:0000313" key="2">
    <source>
        <dbReference type="Proteomes" id="UP000014012"/>
    </source>
</evidence>
<comment type="caution">
    <text evidence="1">The sequence shown here is derived from an EMBL/GenBank/DDBJ whole genome shotgun (WGS) entry which is preliminary data.</text>
</comment>
<accession>R8AMJ2</accession>
<dbReference type="AlphaFoldDB" id="R8AMJ2"/>
<protein>
    <submittedName>
        <fullName evidence="1">Uncharacterized protein</fullName>
    </submittedName>
</protein>
<keyword evidence="2" id="KW-1185">Reference proteome</keyword>
<dbReference type="Proteomes" id="UP000014012">
    <property type="component" value="Unassembled WGS sequence"/>
</dbReference>
<sequence>MGRSKAAVVKLIIILSGEFLPDGIRCQPLHAVTDTDSAYKWQRKMSEHVLVKKFHKICVCRRIWNKNRQRADLLPSDSEAERAKLKVYKES</sequence>
<gene>
    <name evidence="1" type="ORF">PLESHI_14873</name>
</gene>
<dbReference type="EMBL" id="AQQO01000359">
    <property type="protein sequence ID" value="EON87534.1"/>
    <property type="molecule type" value="Genomic_DNA"/>
</dbReference>